<dbReference type="RefSeq" id="WP_248361039.1">
    <property type="nucleotide sequence ID" value="NZ_AP025591.1"/>
</dbReference>
<protein>
    <recommendedName>
        <fullName evidence="8">ABC transmembrane type-1 domain-containing protein</fullName>
    </recommendedName>
</protein>
<evidence type="ECO:0000256" key="6">
    <source>
        <dbReference type="ARBA" id="ARBA00023136"/>
    </source>
</evidence>
<name>A0ABM7WUV1_9BACT</name>
<feature type="transmembrane region" description="Helical" evidence="7">
    <location>
        <begin position="284"/>
        <end position="302"/>
    </location>
</feature>
<keyword evidence="3" id="KW-1003">Cell membrane</keyword>
<keyword evidence="6 7" id="KW-0472">Membrane</keyword>
<reference evidence="10" key="1">
    <citation type="journal article" date="2022" name="Int. J. Syst. Evol. Microbiol.">
        <title>Anaeromyxobacter oryzae sp. nov., Anaeromyxobacter diazotrophicus sp. nov. and Anaeromyxobacter paludicola sp. nov., isolated from paddy soils.</title>
        <authorList>
            <person name="Itoh H."/>
            <person name="Xu Z."/>
            <person name="Mise K."/>
            <person name="Masuda Y."/>
            <person name="Ushijima N."/>
            <person name="Hayakawa C."/>
            <person name="Shiratori Y."/>
            <person name="Senoo K."/>
        </authorList>
    </citation>
    <scope>NUCLEOTIDE SEQUENCE [LARGE SCALE GENOMIC DNA]</scope>
    <source>
        <strain evidence="10">Red232</strain>
    </source>
</reference>
<organism evidence="9 10">
    <name type="scientific">Anaeromyxobacter oryzae</name>
    <dbReference type="NCBI Taxonomy" id="2918170"/>
    <lineage>
        <taxon>Bacteria</taxon>
        <taxon>Pseudomonadati</taxon>
        <taxon>Myxococcota</taxon>
        <taxon>Myxococcia</taxon>
        <taxon>Myxococcales</taxon>
        <taxon>Cystobacterineae</taxon>
        <taxon>Anaeromyxobacteraceae</taxon>
        <taxon>Anaeromyxobacter</taxon>
    </lineage>
</organism>
<feature type="transmembrane region" description="Helical" evidence="7">
    <location>
        <begin position="521"/>
        <end position="541"/>
    </location>
</feature>
<dbReference type="PROSITE" id="PS50928">
    <property type="entry name" value="ABC_TM1"/>
    <property type="match status" value="2"/>
</dbReference>
<feature type="transmembrane region" description="Helical" evidence="7">
    <location>
        <begin position="142"/>
        <end position="163"/>
    </location>
</feature>
<sequence>MTAPRPFWLRVPFLAGVLALLAAWRGAEGSLSALAGPDARRALADLARGFWPPAHSPELLGRLARPLAETVAIAVLGLGLALVLAAPLALLAVSPDVHAACGRRAGPARRALHAGARGVLAVLRSIPEVVWALLFVRAVGIGPLPGVLALGVSYAGVLGKVYAEILESAPRRPAEALAASGARPGAALVLGVLPAARPLLVSYTLYRFDCALRTSAVLGLVGAGGAGQEIELALKMLAYDEVATWIVALFVLVGAVDLASAAIRRRLRAQRSVFPTSRGELARWAAAAVAIAAAAVASAHLLDLSPGAVLSASALGGMGEFARRLWPPDLSPGLLRGLLPAAGETLAVSVLGTALAAAAGLAIGALAAPRLATVGGGRDRALTRGLRRAVAVLARAVLALGRTLPELLWALLFTFAVGLGPFAGALALAVHTGGVLGRLYAEALEEVPEGPVLALRAGGATPAAAAALGVLPQALPQLVAYTLYRFEVNVRAAAVLGVVGAGGLGRELYLALSWFQWSRASALVLAVLVLVLLVDGASGWVRSRIVLPRAGQSFTSPALRAADSIPA</sequence>
<evidence type="ECO:0000256" key="7">
    <source>
        <dbReference type="RuleBase" id="RU363032"/>
    </source>
</evidence>
<accession>A0ABM7WUV1</accession>
<dbReference type="EMBL" id="AP025591">
    <property type="protein sequence ID" value="BDG03225.1"/>
    <property type="molecule type" value="Genomic_DNA"/>
</dbReference>
<evidence type="ECO:0000256" key="4">
    <source>
        <dbReference type="ARBA" id="ARBA00022692"/>
    </source>
</evidence>
<feature type="transmembrane region" description="Helical" evidence="7">
    <location>
        <begin position="346"/>
        <end position="373"/>
    </location>
</feature>
<dbReference type="Pfam" id="PF00528">
    <property type="entry name" value="BPD_transp_1"/>
    <property type="match status" value="2"/>
</dbReference>
<evidence type="ECO:0000256" key="2">
    <source>
        <dbReference type="ARBA" id="ARBA00022448"/>
    </source>
</evidence>
<dbReference type="InterPro" id="IPR005769">
    <property type="entry name" value="PhnE/PtxC"/>
</dbReference>
<feature type="domain" description="ABC transmembrane type-1" evidence="8">
    <location>
        <begin position="342"/>
        <end position="538"/>
    </location>
</feature>
<dbReference type="CDD" id="cd06261">
    <property type="entry name" value="TM_PBP2"/>
    <property type="match status" value="1"/>
</dbReference>
<feature type="transmembrane region" description="Helical" evidence="7">
    <location>
        <begin position="71"/>
        <end position="93"/>
    </location>
</feature>
<dbReference type="InterPro" id="IPR000515">
    <property type="entry name" value="MetI-like"/>
</dbReference>
<keyword evidence="2 7" id="KW-0813">Transport</keyword>
<dbReference type="Proteomes" id="UP001162891">
    <property type="component" value="Chromosome"/>
</dbReference>
<dbReference type="Gene3D" id="1.10.3720.10">
    <property type="entry name" value="MetI-like"/>
    <property type="match status" value="2"/>
</dbReference>
<evidence type="ECO:0000259" key="8">
    <source>
        <dbReference type="PROSITE" id="PS50928"/>
    </source>
</evidence>
<feature type="domain" description="ABC transmembrane type-1" evidence="8">
    <location>
        <begin position="67"/>
        <end position="260"/>
    </location>
</feature>
<evidence type="ECO:0000256" key="1">
    <source>
        <dbReference type="ARBA" id="ARBA00004651"/>
    </source>
</evidence>
<evidence type="ECO:0000313" key="9">
    <source>
        <dbReference type="EMBL" id="BDG03225.1"/>
    </source>
</evidence>
<gene>
    <name evidence="9" type="ORF">AMOR_22210</name>
</gene>
<comment type="subcellular location">
    <subcellularLocation>
        <location evidence="1 7">Cell membrane</location>
        <topology evidence="1 7">Multi-pass membrane protein</topology>
    </subcellularLocation>
</comment>
<evidence type="ECO:0000256" key="5">
    <source>
        <dbReference type="ARBA" id="ARBA00022989"/>
    </source>
</evidence>
<evidence type="ECO:0000313" key="10">
    <source>
        <dbReference type="Proteomes" id="UP001162891"/>
    </source>
</evidence>
<dbReference type="NCBIfam" id="TIGR01097">
    <property type="entry name" value="PhnE"/>
    <property type="match status" value="1"/>
</dbReference>
<dbReference type="InterPro" id="IPR035906">
    <property type="entry name" value="MetI-like_sf"/>
</dbReference>
<feature type="transmembrane region" description="Helical" evidence="7">
    <location>
        <begin position="493"/>
        <end position="515"/>
    </location>
</feature>
<dbReference type="PANTHER" id="PTHR30043:SF1">
    <property type="entry name" value="ABC TRANSPORT SYSTEM PERMEASE PROTEIN P69"/>
    <property type="match status" value="1"/>
</dbReference>
<feature type="transmembrane region" description="Helical" evidence="7">
    <location>
        <begin position="407"/>
        <end position="430"/>
    </location>
</feature>
<comment type="similarity">
    <text evidence="7">Belongs to the binding-protein-dependent transport system permease family.</text>
</comment>
<proteinExistence type="inferred from homology"/>
<dbReference type="PANTHER" id="PTHR30043">
    <property type="entry name" value="PHOSPHONATES TRANSPORT SYSTEM PERMEASE PROTEIN"/>
    <property type="match status" value="1"/>
</dbReference>
<keyword evidence="10" id="KW-1185">Reference proteome</keyword>
<feature type="transmembrane region" description="Helical" evidence="7">
    <location>
        <begin position="242"/>
        <end position="263"/>
    </location>
</feature>
<keyword evidence="4 7" id="KW-0812">Transmembrane</keyword>
<evidence type="ECO:0000256" key="3">
    <source>
        <dbReference type="ARBA" id="ARBA00022475"/>
    </source>
</evidence>
<dbReference type="SUPFAM" id="SSF161098">
    <property type="entry name" value="MetI-like"/>
    <property type="match status" value="2"/>
</dbReference>
<keyword evidence="5 7" id="KW-1133">Transmembrane helix</keyword>